<evidence type="ECO:0000256" key="3">
    <source>
        <dbReference type="ARBA" id="ARBA00022723"/>
    </source>
</evidence>
<keyword evidence="8" id="KW-0804">Transcription</keyword>
<evidence type="ECO:0000256" key="6">
    <source>
        <dbReference type="ARBA" id="ARBA00022833"/>
    </source>
</evidence>
<feature type="domain" description="C2H2-type" evidence="12">
    <location>
        <begin position="234"/>
        <end position="261"/>
    </location>
</feature>
<dbReference type="AlphaFoldDB" id="A0A1Y1UFN4"/>
<organism evidence="13 14">
    <name type="scientific">Kockovaella imperatae</name>
    <dbReference type="NCBI Taxonomy" id="4999"/>
    <lineage>
        <taxon>Eukaryota</taxon>
        <taxon>Fungi</taxon>
        <taxon>Dikarya</taxon>
        <taxon>Basidiomycota</taxon>
        <taxon>Agaricomycotina</taxon>
        <taxon>Tremellomycetes</taxon>
        <taxon>Tremellales</taxon>
        <taxon>Cuniculitremaceae</taxon>
        <taxon>Kockovaella</taxon>
    </lineage>
</organism>
<feature type="compositionally biased region" description="Polar residues" evidence="11">
    <location>
        <begin position="586"/>
        <end position="601"/>
    </location>
</feature>
<evidence type="ECO:0000259" key="12">
    <source>
        <dbReference type="PROSITE" id="PS50157"/>
    </source>
</evidence>
<evidence type="ECO:0000256" key="2">
    <source>
        <dbReference type="ARBA" id="ARBA00006991"/>
    </source>
</evidence>
<keyword evidence="6" id="KW-0862">Zinc</keyword>
<feature type="region of interest" description="Disordered" evidence="11">
    <location>
        <begin position="307"/>
        <end position="614"/>
    </location>
</feature>
<dbReference type="FunFam" id="3.30.160.60:FF:000065">
    <property type="entry name" value="B-cell CLL/lymphoma 6, member B"/>
    <property type="match status" value="1"/>
</dbReference>
<evidence type="ECO:0000256" key="5">
    <source>
        <dbReference type="ARBA" id="ARBA00022771"/>
    </source>
</evidence>
<dbReference type="PROSITE" id="PS00028">
    <property type="entry name" value="ZINC_FINGER_C2H2_1"/>
    <property type="match status" value="1"/>
</dbReference>
<evidence type="ECO:0000256" key="10">
    <source>
        <dbReference type="PROSITE-ProRule" id="PRU00042"/>
    </source>
</evidence>
<feature type="compositionally biased region" description="Pro residues" evidence="11">
    <location>
        <begin position="313"/>
        <end position="322"/>
    </location>
</feature>
<feature type="compositionally biased region" description="Low complexity" evidence="11">
    <location>
        <begin position="192"/>
        <end position="201"/>
    </location>
</feature>
<evidence type="ECO:0000256" key="7">
    <source>
        <dbReference type="ARBA" id="ARBA00023015"/>
    </source>
</evidence>
<dbReference type="Pfam" id="PF00096">
    <property type="entry name" value="zf-C2H2"/>
    <property type="match status" value="2"/>
</dbReference>
<feature type="compositionally biased region" description="Low complexity" evidence="11">
    <location>
        <begin position="485"/>
        <end position="497"/>
    </location>
</feature>
<dbReference type="RefSeq" id="XP_021870932.1">
    <property type="nucleotide sequence ID" value="XM_022014126.1"/>
</dbReference>
<feature type="compositionally biased region" description="Polar residues" evidence="11">
    <location>
        <begin position="353"/>
        <end position="370"/>
    </location>
</feature>
<dbReference type="PROSITE" id="PS50157">
    <property type="entry name" value="ZINC_FINGER_C2H2_2"/>
    <property type="match status" value="2"/>
</dbReference>
<feature type="compositionally biased region" description="Low complexity" evidence="11">
    <location>
        <begin position="450"/>
        <end position="462"/>
    </location>
</feature>
<dbReference type="GeneID" id="33555934"/>
<dbReference type="SMART" id="SM00355">
    <property type="entry name" value="ZnF_C2H2"/>
    <property type="match status" value="2"/>
</dbReference>
<dbReference type="PANTHER" id="PTHR16515:SF58">
    <property type="entry name" value="ZINC FINGER PROTEIN 22"/>
    <property type="match status" value="1"/>
</dbReference>
<gene>
    <name evidence="13" type="ORF">BD324DRAFT_608862</name>
</gene>
<keyword evidence="3" id="KW-0479">Metal-binding</keyword>
<feature type="compositionally biased region" description="Low complexity" evidence="11">
    <location>
        <begin position="28"/>
        <end position="39"/>
    </location>
</feature>
<accession>A0A1Y1UFN4</accession>
<comment type="caution">
    <text evidence="13">The sequence shown here is derived from an EMBL/GenBank/DDBJ whole genome shotgun (WGS) entry which is preliminary data.</text>
</comment>
<feature type="compositionally biased region" description="Polar residues" evidence="11">
    <location>
        <begin position="474"/>
        <end position="483"/>
    </location>
</feature>
<feature type="compositionally biased region" description="Low complexity" evidence="11">
    <location>
        <begin position="403"/>
        <end position="421"/>
    </location>
</feature>
<feature type="domain" description="C2H2-type" evidence="12">
    <location>
        <begin position="262"/>
        <end position="280"/>
    </location>
</feature>
<dbReference type="GO" id="GO:0008270">
    <property type="term" value="F:zinc ion binding"/>
    <property type="evidence" value="ECO:0007669"/>
    <property type="project" value="UniProtKB-KW"/>
</dbReference>
<sequence length="614" mass="65356">MESKDAYTSKEYREPPNYPSGHHPAPPTSSSSTAASPFAFAPPPLPINSVSNSFRSQMYLSDPPTGSYPKSMVQPSSYPYSSAPMGFRSYSSESGAPPPHKTSSNSPASLAGRTPNMDIAMGSPLNSSFSSPYAYGGGRQVSSQSPYASNLSLPSPQPRPGAYPYMQAPDMPRSLTYPSYAQPYASPSAYHPSLSTPSLPTQSGLRHESSGAGPIRQPMGYSFANRLPLVDKPFKCDECVQSFNRNHDLKRHKRIHLAVKPFGCEKCGKTFSRKDALRRHWLVKGCRGDEGATAPIVPMFPITGAAVRNARPTSPPTPPGHITPPETATSASYPHPSGSYSMNRPDVPPLLNTLPSRTPSVRSGMSQVILTPNDIGPNASLSRQQQMPGGGGSIHLEDPIVIEPSMGSSSTPPTGESGQSGYFDMNLKSGSDSNMLNAPILSPGQQHAQYSNNNRSYSSLNSPATRPSHHPYRRSNNPNTSPVKLSPRTSTTLSPTTGYAPGQRTYSGEAGAPSIGPDGKSAFAVPFTPDYQSSANGDMLNVSHPPGTGHSSGSPAEGMSRQSSGDSDPSTWQRWHRPSFPFPHSSAGTGPNSSSYQSYDNSPPLEMTSASYSQ</sequence>
<feature type="compositionally biased region" description="Basic and acidic residues" evidence="11">
    <location>
        <begin position="1"/>
        <end position="14"/>
    </location>
</feature>
<evidence type="ECO:0000256" key="1">
    <source>
        <dbReference type="ARBA" id="ARBA00004123"/>
    </source>
</evidence>
<reference evidence="13 14" key="1">
    <citation type="submission" date="2017-03" db="EMBL/GenBank/DDBJ databases">
        <title>Widespread Adenine N6-methylation of Active Genes in Fungi.</title>
        <authorList>
            <consortium name="DOE Joint Genome Institute"/>
            <person name="Mondo S.J."/>
            <person name="Dannebaum R.O."/>
            <person name="Kuo R.C."/>
            <person name="Louie K.B."/>
            <person name="Bewick A.J."/>
            <person name="Labutti K."/>
            <person name="Haridas S."/>
            <person name="Kuo A."/>
            <person name="Salamov A."/>
            <person name="Ahrendt S.R."/>
            <person name="Lau R."/>
            <person name="Bowen B.P."/>
            <person name="Lipzen A."/>
            <person name="Sullivan W."/>
            <person name="Andreopoulos W.B."/>
            <person name="Clum A."/>
            <person name="Lindquist E."/>
            <person name="Daum C."/>
            <person name="Northen T.R."/>
            <person name="Ramamoorthy G."/>
            <person name="Schmitz R.J."/>
            <person name="Gryganskyi A."/>
            <person name="Culley D."/>
            <person name="Magnuson J."/>
            <person name="James T.Y."/>
            <person name="O'Malley M.A."/>
            <person name="Stajich J.E."/>
            <person name="Spatafora J.W."/>
            <person name="Visel A."/>
            <person name="Grigoriev I.V."/>
        </authorList>
    </citation>
    <scope>NUCLEOTIDE SEQUENCE [LARGE SCALE GENOMIC DNA]</scope>
    <source>
        <strain evidence="13 14">NRRL Y-17943</strain>
    </source>
</reference>
<dbReference type="STRING" id="4999.A0A1Y1UFN4"/>
<dbReference type="Proteomes" id="UP000193218">
    <property type="component" value="Unassembled WGS sequence"/>
</dbReference>
<dbReference type="InParanoid" id="A0A1Y1UFN4"/>
<feature type="compositionally biased region" description="Low complexity" evidence="11">
    <location>
        <begin position="543"/>
        <end position="555"/>
    </location>
</feature>
<dbReference type="InterPro" id="IPR050331">
    <property type="entry name" value="Zinc_finger"/>
</dbReference>
<feature type="compositionally biased region" description="Polar residues" evidence="11">
    <location>
        <begin position="328"/>
        <end position="342"/>
    </location>
</feature>
<keyword evidence="14" id="KW-1185">Reference proteome</keyword>
<dbReference type="FunFam" id="3.30.160.60:FF:000056">
    <property type="entry name" value="Zinc finger and SCAN domain-containing 20"/>
    <property type="match status" value="1"/>
</dbReference>
<dbReference type="PANTHER" id="PTHR16515">
    <property type="entry name" value="PR DOMAIN ZINC FINGER PROTEIN"/>
    <property type="match status" value="1"/>
</dbReference>
<name>A0A1Y1UFN4_9TREE</name>
<evidence type="ECO:0000313" key="13">
    <source>
        <dbReference type="EMBL" id="ORX36863.1"/>
    </source>
</evidence>
<dbReference type="InterPro" id="IPR036236">
    <property type="entry name" value="Znf_C2H2_sf"/>
</dbReference>
<keyword evidence="7" id="KW-0805">Transcription regulation</keyword>
<feature type="region of interest" description="Disordered" evidence="11">
    <location>
        <begin position="188"/>
        <end position="217"/>
    </location>
</feature>
<evidence type="ECO:0000256" key="4">
    <source>
        <dbReference type="ARBA" id="ARBA00022737"/>
    </source>
</evidence>
<dbReference type="GO" id="GO:0005634">
    <property type="term" value="C:nucleus"/>
    <property type="evidence" value="ECO:0007669"/>
    <property type="project" value="UniProtKB-SubCell"/>
</dbReference>
<evidence type="ECO:0000313" key="14">
    <source>
        <dbReference type="Proteomes" id="UP000193218"/>
    </source>
</evidence>
<feature type="compositionally biased region" description="Polar residues" evidence="11">
    <location>
        <begin position="560"/>
        <end position="573"/>
    </location>
</feature>
<feature type="region of interest" description="Disordered" evidence="11">
    <location>
        <begin position="56"/>
        <end position="123"/>
    </location>
</feature>
<dbReference type="EMBL" id="NBSH01000007">
    <property type="protein sequence ID" value="ORX36863.1"/>
    <property type="molecule type" value="Genomic_DNA"/>
</dbReference>
<dbReference type="InterPro" id="IPR013087">
    <property type="entry name" value="Znf_C2H2_type"/>
</dbReference>
<evidence type="ECO:0000256" key="11">
    <source>
        <dbReference type="SAM" id="MobiDB-lite"/>
    </source>
</evidence>
<feature type="compositionally biased region" description="Polar residues" evidence="11">
    <location>
        <begin position="140"/>
        <end position="154"/>
    </location>
</feature>
<feature type="region of interest" description="Disordered" evidence="11">
    <location>
        <begin position="1"/>
        <end position="42"/>
    </location>
</feature>
<evidence type="ECO:0000256" key="8">
    <source>
        <dbReference type="ARBA" id="ARBA00023163"/>
    </source>
</evidence>
<comment type="subcellular location">
    <subcellularLocation>
        <location evidence="1">Nucleus</location>
    </subcellularLocation>
</comment>
<dbReference type="OrthoDB" id="8922241at2759"/>
<feature type="region of interest" description="Disordered" evidence="11">
    <location>
        <begin position="136"/>
        <end position="168"/>
    </location>
</feature>
<keyword evidence="9" id="KW-0539">Nucleus</keyword>
<keyword evidence="5 10" id="KW-0863">Zinc-finger</keyword>
<dbReference type="GO" id="GO:0010468">
    <property type="term" value="P:regulation of gene expression"/>
    <property type="evidence" value="ECO:0007669"/>
    <property type="project" value="TreeGrafter"/>
</dbReference>
<protein>
    <recommendedName>
        <fullName evidence="12">C2H2-type domain-containing protein</fullName>
    </recommendedName>
</protein>
<dbReference type="Gene3D" id="3.30.160.60">
    <property type="entry name" value="Classic Zinc Finger"/>
    <property type="match status" value="2"/>
</dbReference>
<keyword evidence="4" id="KW-0677">Repeat</keyword>
<evidence type="ECO:0000256" key="9">
    <source>
        <dbReference type="ARBA" id="ARBA00023242"/>
    </source>
</evidence>
<comment type="similarity">
    <text evidence="2">Belongs to the krueppel C2H2-type zinc-finger protein family.</text>
</comment>
<dbReference type="SUPFAM" id="SSF57667">
    <property type="entry name" value="beta-beta-alpha zinc fingers"/>
    <property type="match status" value="1"/>
</dbReference>
<proteinExistence type="inferred from homology"/>